<feature type="non-terminal residue" evidence="6">
    <location>
        <position position="1"/>
    </location>
</feature>
<evidence type="ECO:0000313" key="7">
    <source>
        <dbReference type="EMBL" id="CAF4035592.1"/>
    </source>
</evidence>
<dbReference type="GO" id="GO:0006900">
    <property type="term" value="P:vesicle budding from membrane"/>
    <property type="evidence" value="ECO:0007669"/>
    <property type="project" value="TreeGrafter"/>
</dbReference>
<dbReference type="GO" id="GO:0009898">
    <property type="term" value="C:cytoplasmic side of plasma membrane"/>
    <property type="evidence" value="ECO:0007669"/>
    <property type="project" value="TreeGrafter"/>
</dbReference>
<organism evidence="6 8">
    <name type="scientific">Rotaria magnacalcarata</name>
    <dbReference type="NCBI Taxonomy" id="392030"/>
    <lineage>
        <taxon>Eukaryota</taxon>
        <taxon>Metazoa</taxon>
        <taxon>Spiralia</taxon>
        <taxon>Gnathifera</taxon>
        <taxon>Rotifera</taxon>
        <taxon>Eurotatoria</taxon>
        <taxon>Bdelloidea</taxon>
        <taxon>Philodinida</taxon>
        <taxon>Philodinidae</taxon>
        <taxon>Rotaria</taxon>
    </lineage>
</organism>
<dbReference type="Proteomes" id="UP000676336">
    <property type="component" value="Unassembled WGS sequence"/>
</dbReference>
<evidence type="ECO:0000256" key="5">
    <source>
        <dbReference type="SAM" id="MobiDB-lite"/>
    </source>
</evidence>
<feature type="region of interest" description="Disordered" evidence="5">
    <location>
        <begin position="1"/>
        <end position="32"/>
    </location>
</feature>
<evidence type="ECO:0000256" key="2">
    <source>
        <dbReference type="ARBA" id="ARBA00006190"/>
    </source>
</evidence>
<dbReference type="PANTHER" id="PTHR22761:SF10">
    <property type="entry name" value="GH13992P"/>
    <property type="match status" value="1"/>
</dbReference>
<feature type="coiled-coil region" evidence="4">
    <location>
        <begin position="46"/>
        <end position="111"/>
    </location>
</feature>
<dbReference type="GO" id="GO:0000815">
    <property type="term" value="C:ESCRT III complex"/>
    <property type="evidence" value="ECO:0007669"/>
    <property type="project" value="TreeGrafter"/>
</dbReference>
<dbReference type="Gene3D" id="1.10.287.1060">
    <property type="entry name" value="ESAT-6-like"/>
    <property type="match status" value="1"/>
</dbReference>
<protein>
    <submittedName>
        <fullName evidence="6">Uncharacterized protein</fullName>
    </submittedName>
</protein>
<evidence type="ECO:0000256" key="4">
    <source>
        <dbReference type="SAM" id="Coils"/>
    </source>
</evidence>
<dbReference type="EMBL" id="CAJOBJ010005573">
    <property type="protein sequence ID" value="CAF4035592.1"/>
    <property type="molecule type" value="Genomic_DNA"/>
</dbReference>
<dbReference type="Proteomes" id="UP000681720">
    <property type="component" value="Unassembled WGS sequence"/>
</dbReference>
<dbReference type="GO" id="GO:0005771">
    <property type="term" value="C:multivesicular body"/>
    <property type="evidence" value="ECO:0007669"/>
    <property type="project" value="TreeGrafter"/>
</dbReference>
<dbReference type="InterPro" id="IPR005024">
    <property type="entry name" value="Snf7_fam"/>
</dbReference>
<keyword evidence="3" id="KW-0967">Endosome</keyword>
<feature type="non-terminal residue" evidence="6">
    <location>
        <position position="155"/>
    </location>
</feature>
<proteinExistence type="inferred from homology"/>
<evidence type="ECO:0000256" key="3">
    <source>
        <dbReference type="ARBA" id="ARBA00022753"/>
    </source>
</evidence>
<keyword evidence="4" id="KW-0175">Coiled coil</keyword>
<accession>A0A8S2NES7</accession>
<comment type="caution">
    <text evidence="6">The sequence shown here is derived from an EMBL/GenBank/DDBJ whole genome shotgun (WGS) entry which is preliminary data.</text>
</comment>
<sequence length="155" mass="18315">MFRRLFGESKSKNSSHLFSSSRSRRHDVDGQHQDALRTINYLQQSEDLMNKKLEKFDEDIADVQNKAMECLKKQNPDRAGAIRFIKRRKQLEQQKEKLWNMKQNIDLVNEQVQASQFNRQVADSLNIGQQHLKRVQKSMTTNKIEQIIDNITEEI</sequence>
<reference evidence="6" key="1">
    <citation type="submission" date="2021-02" db="EMBL/GenBank/DDBJ databases">
        <authorList>
            <person name="Nowell W R."/>
        </authorList>
    </citation>
    <scope>NUCLEOTIDE SEQUENCE</scope>
</reference>
<evidence type="ECO:0000256" key="1">
    <source>
        <dbReference type="ARBA" id="ARBA00004177"/>
    </source>
</evidence>
<feature type="compositionally biased region" description="Basic and acidic residues" evidence="5">
    <location>
        <begin position="1"/>
        <end position="11"/>
    </location>
</feature>
<gene>
    <name evidence="7" type="ORF">GIL414_LOCUS13631</name>
    <name evidence="6" type="ORF">SMN809_LOCUS11641</name>
</gene>
<dbReference type="AlphaFoldDB" id="A0A8S2NES7"/>
<comment type="subcellular location">
    <subcellularLocation>
        <location evidence="1">Endosome</location>
    </subcellularLocation>
</comment>
<dbReference type="EMBL" id="CAJOBI010004244">
    <property type="protein sequence ID" value="CAF3995506.1"/>
    <property type="molecule type" value="Genomic_DNA"/>
</dbReference>
<dbReference type="PANTHER" id="PTHR22761">
    <property type="entry name" value="CHARGED MULTIVESICULAR BODY PROTEIN"/>
    <property type="match status" value="1"/>
</dbReference>
<name>A0A8S2NES7_9BILA</name>
<dbReference type="GO" id="GO:0032511">
    <property type="term" value="P:late endosome to vacuole transport via multivesicular body sorting pathway"/>
    <property type="evidence" value="ECO:0007669"/>
    <property type="project" value="TreeGrafter"/>
</dbReference>
<comment type="similarity">
    <text evidence="2">Belongs to the SNF7 family.</text>
</comment>
<dbReference type="Pfam" id="PF03357">
    <property type="entry name" value="Snf7"/>
    <property type="match status" value="1"/>
</dbReference>
<evidence type="ECO:0000313" key="8">
    <source>
        <dbReference type="Proteomes" id="UP000676336"/>
    </source>
</evidence>
<feature type="compositionally biased region" description="Low complexity" evidence="5">
    <location>
        <begin position="12"/>
        <end position="21"/>
    </location>
</feature>
<evidence type="ECO:0000313" key="6">
    <source>
        <dbReference type="EMBL" id="CAF3995506.1"/>
    </source>
</evidence>